<reference evidence="1 2" key="1">
    <citation type="journal article" date="2016" name="Nat. Commun.">
        <title>Ectomycorrhizal ecology is imprinted in the genome of the dominant symbiotic fungus Cenococcum geophilum.</title>
        <authorList>
            <consortium name="DOE Joint Genome Institute"/>
            <person name="Peter M."/>
            <person name="Kohler A."/>
            <person name="Ohm R.A."/>
            <person name="Kuo A."/>
            <person name="Krutzmann J."/>
            <person name="Morin E."/>
            <person name="Arend M."/>
            <person name="Barry K.W."/>
            <person name="Binder M."/>
            <person name="Choi C."/>
            <person name="Clum A."/>
            <person name="Copeland A."/>
            <person name="Grisel N."/>
            <person name="Haridas S."/>
            <person name="Kipfer T."/>
            <person name="LaButti K."/>
            <person name="Lindquist E."/>
            <person name="Lipzen A."/>
            <person name="Maire R."/>
            <person name="Meier B."/>
            <person name="Mihaltcheva S."/>
            <person name="Molinier V."/>
            <person name="Murat C."/>
            <person name="Poggeler S."/>
            <person name="Quandt C.A."/>
            <person name="Sperisen C."/>
            <person name="Tritt A."/>
            <person name="Tisserant E."/>
            <person name="Crous P.W."/>
            <person name="Henrissat B."/>
            <person name="Nehls U."/>
            <person name="Egli S."/>
            <person name="Spatafora J.W."/>
            <person name="Grigoriev I.V."/>
            <person name="Martin F.M."/>
        </authorList>
    </citation>
    <scope>NUCLEOTIDE SEQUENCE [LARGE SCALE GENOMIC DNA]</scope>
    <source>
        <strain evidence="1 2">CBS 459.81</strain>
    </source>
</reference>
<evidence type="ECO:0000313" key="2">
    <source>
        <dbReference type="Proteomes" id="UP000250266"/>
    </source>
</evidence>
<dbReference type="Proteomes" id="UP000250266">
    <property type="component" value="Unassembled WGS sequence"/>
</dbReference>
<protein>
    <submittedName>
        <fullName evidence="1">Uncharacterized protein</fullName>
    </submittedName>
</protein>
<organism evidence="1 2">
    <name type="scientific">Lepidopterella palustris CBS 459.81</name>
    <dbReference type="NCBI Taxonomy" id="1314670"/>
    <lineage>
        <taxon>Eukaryota</taxon>
        <taxon>Fungi</taxon>
        <taxon>Dikarya</taxon>
        <taxon>Ascomycota</taxon>
        <taxon>Pezizomycotina</taxon>
        <taxon>Dothideomycetes</taxon>
        <taxon>Pleosporomycetidae</taxon>
        <taxon>Mytilinidiales</taxon>
        <taxon>Argynnaceae</taxon>
        <taxon>Lepidopterella</taxon>
    </lineage>
</organism>
<sequence length="142" mass="15387">MGIPLADAIDSTHMYGQFVLHTPLSQLPNIDELRRQCCAANAAGVNSWTADSWIRNLDLTGFNQFTVVGYKFSRIAVDLVVMDLDGTTNNGTRYALDISVDGTQVLVKDCSTLRPADSRSVVAGSGHEWTINNGKLKVLAGM</sequence>
<proteinExistence type="predicted"/>
<dbReference type="OrthoDB" id="509690at2759"/>
<dbReference type="EMBL" id="KV744919">
    <property type="protein sequence ID" value="OCK81501.1"/>
    <property type="molecule type" value="Genomic_DNA"/>
</dbReference>
<keyword evidence="2" id="KW-1185">Reference proteome</keyword>
<evidence type="ECO:0000313" key="1">
    <source>
        <dbReference type="EMBL" id="OCK81501.1"/>
    </source>
</evidence>
<accession>A0A8E2ECK8</accession>
<gene>
    <name evidence="1" type="ORF">K432DRAFT_392130</name>
</gene>
<name>A0A8E2ECK8_9PEZI</name>
<dbReference type="AlphaFoldDB" id="A0A8E2ECK8"/>